<reference evidence="3" key="1">
    <citation type="submission" date="2022-06" db="EMBL/GenBank/DDBJ databases">
        <authorList>
            <person name="Lu C.-H."/>
        </authorList>
    </citation>
    <scope>NUCLEOTIDE SEQUENCE</scope>
    <source>
        <strain evidence="3">21MJYT02-11</strain>
    </source>
</reference>
<protein>
    <submittedName>
        <fullName evidence="3">Uncharacterized protein</fullName>
    </submittedName>
</protein>
<dbReference type="Proteomes" id="UP001162811">
    <property type="component" value="Unassembled WGS sequence"/>
</dbReference>
<evidence type="ECO:0000256" key="1">
    <source>
        <dbReference type="SAM" id="MobiDB-lite"/>
    </source>
</evidence>
<proteinExistence type="predicted"/>
<dbReference type="EMBL" id="JAMXHT010000002">
    <property type="protein sequence ID" value="MCO5397792.1"/>
    <property type="molecule type" value="Genomic_DNA"/>
</dbReference>
<organism evidence="3 4">
    <name type="scientific">Ralstonia soli</name>
    <dbReference type="NCBI Taxonomy" id="2953896"/>
    <lineage>
        <taxon>Bacteria</taxon>
        <taxon>Pseudomonadati</taxon>
        <taxon>Pseudomonadota</taxon>
        <taxon>Betaproteobacteria</taxon>
        <taxon>Burkholderiales</taxon>
        <taxon>Burkholderiaceae</taxon>
        <taxon>Ralstonia</taxon>
    </lineage>
</organism>
<evidence type="ECO:0000256" key="2">
    <source>
        <dbReference type="SAM" id="SignalP"/>
    </source>
</evidence>
<reference evidence="3" key="2">
    <citation type="journal article" date="2023" name="Front. Microbiol.">
        <title>Ralstonia chuxiongensis sp. nov., Ralstonia mojiangensis sp. nov., and Ralstonia soli sp. nov., isolated from tobacco fields, are three novel species in the family Burkholderiaceae.</title>
        <authorList>
            <person name="Lu C.H."/>
            <person name="Zhang Y.Y."/>
            <person name="Jiang N."/>
            <person name="Chen W."/>
            <person name="Shao X."/>
            <person name="Zhao Z.M."/>
            <person name="Lu W.L."/>
            <person name="Hu X."/>
            <person name="Xi Y.X."/>
            <person name="Zou S.Y."/>
            <person name="Wei Q.J."/>
            <person name="Lin Z.L."/>
            <person name="Gong L."/>
            <person name="Gai X.T."/>
            <person name="Zhang L.Q."/>
            <person name="Li J.Y."/>
            <person name="Jin Y."/>
            <person name="Xia Z.Y."/>
        </authorList>
    </citation>
    <scope>NUCLEOTIDE SEQUENCE</scope>
    <source>
        <strain evidence="3">21MJYT02-11</strain>
    </source>
</reference>
<keyword evidence="2" id="KW-0732">Signal</keyword>
<dbReference type="RefSeq" id="WP_252677994.1">
    <property type="nucleotide sequence ID" value="NZ_JAMXHT010000002.1"/>
</dbReference>
<feature type="signal peptide" evidence="2">
    <location>
        <begin position="1"/>
        <end position="23"/>
    </location>
</feature>
<gene>
    <name evidence="3" type="ORF">NG900_06195</name>
</gene>
<name>A0ABT1AHA1_9RALS</name>
<feature type="chain" id="PRO_5046310051" evidence="2">
    <location>
        <begin position="24"/>
        <end position="65"/>
    </location>
</feature>
<keyword evidence="4" id="KW-1185">Reference proteome</keyword>
<evidence type="ECO:0000313" key="3">
    <source>
        <dbReference type="EMBL" id="MCO5397792.1"/>
    </source>
</evidence>
<comment type="caution">
    <text evidence="3">The sequence shown here is derived from an EMBL/GenBank/DDBJ whole genome shotgun (WGS) entry which is preliminary data.</text>
</comment>
<feature type="region of interest" description="Disordered" evidence="1">
    <location>
        <begin position="38"/>
        <end position="65"/>
    </location>
</feature>
<sequence>MKSTRFVLPSVVVLLALSSQAQAFRDQAQEKVIEKASWSKRKANVQPTDGARAGTPAEPVRSGHP</sequence>
<evidence type="ECO:0000313" key="4">
    <source>
        <dbReference type="Proteomes" id="UP001162811"/>
    </source>
</evidence>
<accession>A0ABT1AHA1</accession>